<accession>A0A1S2XBW9</accession>
<dbReference type="STRING" id="3827.A0A1S2XBW9"/>
<protein>
    <submittedName>
        <fullName evidence="2 3">Uncharacterized protein LOC101511699</fullName>
    </submittedName>
</protein>
<keyword evidence="1" id="KW-1185">Reference proteome</keyword>
<dbReference type="Gene3D" id="3.40.50.150">
    <property type="entry name" value="Vaccinia Virus protein VP39"/>
    <property type="match status" value="1"/>
</dbReference>
<dbReference type="RefSeq" id="XP_004486927.1">
    <property type="nucleotide sequence ID" value="XM_004486870.3"/>
</dbReference>
<dbReference type="eggNOG" id="KOG2920">
    <property type="taxonomic scope" value="Eukaryota"/>
</dbReference>
<evidence type="ECO:0000313" key="3">
    <source>
        <dbReference type="RefSeq" id="XP_004486927.1"/>
    </source>
</evidence>
<name>A0A1S2XBW9_CICAR</name>
<dbReference type="PaxDb" id="3827-XP_004486926.1"/>
<proteinExistence type="predicted"/>
<dbReference type="PANTHER" id="PTHR14614">
    <property type="entry name" value="HEPATOCELLULAR CARCINOMA-ASSOCIATED ANTIGEN"/>
    <property type="match status" value="1"/>
</dbReference>
<reference evidence="1" key="1">
    <citation type="journal article" date="2013" name="Nat. Biotechnol.">
        <title>Draft genome sequence of chickpea (Cicer arietinum) provides a resource for trait improvement.</title>
        <authorList>
            <person name="Varshney R.K."/>
            <person name="Song C."/>
            <person name="Saxena R.K."/>
            <person name="Azam S."/>
            <person name="Yu S."/>
            <person name="Sharpe A.G."/>
            <person name="Cannon S."/>
            <person name="Baek J."/>
            <person name="Rosen B.D."/>
            <person name="Tar'an B."/>
            <person name="Millan T."/>
            <person name="Zhang X."/>
            <person name="Ramsay L.D."/>
            <person name="Iwata A."/>
            <person name="Wang Y."/>
            <person name="Nelson W."/>
            <person name="Farmer A.D."/>
            <person name="Gaur P.M."/>
            <person name="Soderlund C."/>
            <person name="Penmetsa R.V."/>
            <person name="Xu C."/>
            <person name="Bharti A.K."/>
            <person name="He W."/>
            <person name="Winter P."/>
            <person name="Zhao S."/>
            <person name="Hane J.K."/>
            <person name="Carrasquilla-Garcia N."/>
            <person name="Condie J.A."/>
            <person name="Upadhyaya H.D."/>
            <person name="Luo M.C."/>
            <person name="Thudi M."/>
            <person name="Gowda C.L."/>
            <person name="Singh N.P."/>
            <person name="Lichtenzveig J."/>
            <person name="Gali K.K."/>
            <person name="Rubio J."/>
            <person name="Nadarajan N."/>
            <person name="Dolezel J."/>
            <person name="Bansal K.C."/>
            <person name="Xu X."/>
            <person name="Edwards D."/>
            <person name="Zhang G."/>
            <person name="Kahl G."/>
            <person name="Gil J."/>
            <person name="Singh K.B."/>
            <person name="Datta S.K."/>
            <person name="Jackson S.A."/>
            <person name="Wang J."/>
            <person name="Cook D.R."/>
        </authorList>
    </citation>
    <scope>NUCLEOTIDE SEQUENCE [LARGE SCALE GENOMIC DNA]</scope>
    <source>
        <strain evidence="1">cv. CDC Frontier</strain>
    </source>
</reference>
<organism evidence="3">
    <name type="scientific">Cicer arietinum</name>
    <name type="common">Chickpea</name>
    <name type="synonym">Garbanzo</name>
    <dbReference type="NCBI Taxonomy" id="3827"/>
    <lineage>
        <taxon>Eukaryota</taxon>
        <taxon>Viridiplantae</taxon>
        <taxon>Streptophyta</taxon>
        <taxon>Embryophyta</taxon>
        <taxon>Tracheophyta</taxon>
        <taxon>Spermatophyta</taxon>
        <taxon>Magnoliopsida</taxon>
        <taxon>eudicotyledons</taxon>
        <taxon>Gunneridae</taxon>
        <taxon>Pentapetalae</taxon>
        <taxon>rosids</taxon>
        <taxon>fabids</taxon>
        <taxon>Fabales</taxon>
        <taxon>Fabaceae</taxon>
        <taxon>Papilionoideae</taxon>
        <taxon>50 kb inversion clade</taxon>
        <taxon>NPAAA clade</taxon>
        <taxon>Hologalegina</taxon>
        <taxon>IRL clade</taxon>
        <taxon>Cicereae</taxon>
        <taxon>Cicer</taxon>
    </lineage>
</organism>
<dbReference type="KEGG" id="cam:101511699"/>
<dbReference type="OrthoDB" id="1723750at2759"/>
<dbReference type="SUPFAM" id="SSF53335">
    <property type="entry name" value="S-adenosyl-L-methionine-dependent methyltransferases"/>
    <property type="match status" value="1"/>
</dbReference>
<dbReference type="InterPro" id="IPR029063">
    <property type="entry name" value="SAM-dependent_MTases_sf"/>
</dbReference>
<evidence type="ECO:0000313" key="2">
    <source>
        <dbReference type="RefSeq" id="XP_004486926.1"/>
    </source>
</evidence>
<dbReference type="InterPro" id="IPR019410">
    <property type="entry name" value="Methyltransf_16"/>
</dbReference>
<gene>
    <name evidence="2 3" type="primary">LOC101511699</name>
</gene>
<evidence type="ECO:0000313" key="1">
    <source>
        <dbReference type="Proteomes" id="UP000087171"/>
    </source>
</evidence>
<dbReference type="GeneID" id="101511699"/>
<reference evidence="2 3" key="2">
    <citation type="submission" date="2023-09" db="UniProtKB">
        <authorList>
            <consortium name="RefSeq"/>
        </authorList>
    </citation>
    <scope>IDENTIFICATION</scope>
    <source>
        <tissue evidence="2 3">Etiolated seedlings</tissue>
    </source>
</reference>
<dbReference type="PANTHER" id="PTHR14614:SF43">
    <property type="entry name" value="OS04G0492400 PROTEIN"/>
    <property type="match status" value="1"/>
</dbReference>
<dbReference type="RefSeq" id="XP_004486926.1">
    <property type="nucleotide sequence ID" value="XM_004486869.3"/>
</dbReference>
<dbReference type="AlphaFoldDB" id="A0A1S2XBW9"/>
<dbReference type="Proteomes" id="UP000087171">
    <property type="component" value="Chromosome Ca1"/>
</dbReference>
<sequence>MRAPAILAQCLPGLVPYDRGSLNLSSIPEKDIHLPSLAVEILPSKAFLTDKEAGENVDHFKGIVSVADMIGLSGSETISSRADGYLKSWASSVDLVSVLKNEIRDGQLTFRGKRVLELSCNYGLPGIFACLKGASMVHFQDQNAETVRCTTIPNVIANLKQAHDRQSRQPESPLTPSRQALAPSVNFYAGDWEELPAVLSTVKNDGYEVTPGMSLSFSEEDFLDGCSSQDGSIIGHESSSRRFRKLSGSRAWERANQANQVDGGYDVILMAEIPDSVTSLKKLYALIKKCLRPPYGVVYLAPTKKHYVGFSNGVRQLRNLVDEEGIFGVHLVKDLNDRDIWKFFHK</sequence>